<evidence type="ECO:0000313" key="4">
    <source>
        <dbReference type="Proteomes" id="UP001372526"/>
    </source>
</evidence>
<dbReference type="Proteomes" id="UP001372526">
    <property type="component" value="Unassembled WGS sequence"/>
</dbReference>
<evidence type="ECO:0000313" key="3">
    <source>
        <dbReference type="EMBL" id="MEI4803063.1"/>
    </source>
</evidence>
<protein>
    <submittedName>
        <fullName evidence="3">CAP domain-containing protein</fullName>
    </submittedName>
</protein>
<gene>
    <name evidence="3" type="ORF">WAZ07_17445</name>
</gene>
<dbReference type="Pfam" id="PF14504">
    <property type="entry name" value="CAP_assoc_N"/>
    <property type="match status" value="1"/>
</dbReference>
<comment type="caution">
    <text evidence="3">The sequence shown here is derived from an EMBL/GenBank/DDBJ whole genome shotgun (WGS) entry which is preliminary data.</text>
</comment>
<dbReference type="InterPro" id="IPR014044">
    <property type="entry name" value="CAP_dom"/>
</dbReference>
<dbReference type="InterPro" id="IPR029410">
    <property type="entry name" value="CAP_assoc"/>
</dbReference>
<name>A0ABU8FK47_9BACI</name>
<keyword evidence="4" id="KW-1185">Reference proteome</keyword>
<feature type="domain" description="CAP-associated" evidence="2">
    <location>
        <begin position="61"/>
        <end position="200"/>
    </location>
</feature>
<dbReference type="CDD" id="cd05379">
    <property type="entry name" value="CAP_bacterial"/>
    <property type="match status" value="1"/>
</dbReference>
<dbReference type="SUPFAM" id="SSF55797">
    <property type="entry name" value="PR-1-like"/>
    <property type="match status" value="1"/>
</dbReference>
<dbReference type="InterPro" id="IPR035940">
    <property type="entry name" value="CAP_sf"/>
</dbReference>
<evidence type="ECO:0000259" key="2">
    <source>
        <dbReference type="Pfam" id="PF14504"/>
    </source>
</evidence>
<dbReference type="Gene3D" id="3.40.33.10">
    <property type="entry name" value="CAP"/>
    <property type="match status" value="1"/>
</dbReference>
<dbReference type="RefSeq" id="WP_336473488.1">
    <property type="nucleotide sequence ID" value="NZ_JBAWSX010000011.1"/>
</dbReference>
<dbReference type="EMBL" id="JBAWSX010000011">
    <property type="protein sequence ID" value="MEI4803063.1"/>
    <property type="molecule type" value="Genomic_DNA"/>
</dbReference>
<sequence length="345" mass="39636">MKKLFRIIVITILILAIDLYGKLLVSQYIFQSPHLKKEHKIVKTKKEKEIKGVPETIPELLGSDSEILLANWDEPARIEPSAYGYEWWIYNKNLTQYVQFGIKEHKIVTIYVGGEKVNISPFHIGETYEDIYKKNPFSHEISLKMGKNSYQFELSDVELTEQPLVAIEDGWAQLYFDHFTHKLVGVRYMDDETLISQRPYQIVFSGELTNPQPLSQEQIKQVEQGNAQQILDLTNVIRSRNHLPLLVWDQQAAAVAYEHSKDMKDNNYFSHDSPSFGTLGDRLQKGNVSFQLAGENIAAQHSDGIAAVQGWLNSEGHRKNLLNEQFTGLGIGVYDKFYTQNFIQK</sequence>
<proteinExistence type="predicted"/>
<accession>A0ABU8FK47</accession>
<dbReference type="PANTHER" id="PTHR31157:SF26">
    <property type="entry name" value="SCP-LIKE EXTRACELLULAR PROTEIN"/>
    <property type="match status" value="1"/>
</dbReference>
<evidence type="ECO:0000259" key="1">
    <source>
        <dbReference type="Pfam" id="PF00188"/>
    </source>
</evidence>
<dbReference type="Pfam" id="PF00188">
    <property type="entry name" value="CAP"/>
    <property type="match status" value="1"/>
</dbReference>
<reference evidence="3 4" key="1">
    <citation type="submission" date="2024-01" db="EMBL/GenBank/DDBJ databases">
        <title>Seven novel Bacillus-like species.</title>
        <authorList>
            <person name="Liu G."/>
        </authorList>
    </citation>
    <scope>NUCLEOTIDE SEQUENCE [LARGE SCALE GENOMIC DNA]</scope>
    <source>
        <strain evidence="3 4">FJAT-51639</strain>
    </source>
</reference>
<dbReference type="PANTHER" id="PTHR31157">
    <property type="entry name" value="SCP DOMAIN-CONTAINING PROTEIN"/>
    <property type="match status" value="1"/>
</dbReference>
<feature type="domain" description="SCP" evidence="1">
    <location>
        <begin position="231"/>
        <end position="340"/>
    </location>
</feature>
<organism evidence="3 4">
    <name type="scientific">Bacillus bruguierae</name>
    <dbReference type="NCBI Taxonomy" id="3127667"/>
    <lineage>
        <taxon>Bacteria</taxon>
        <taxon>Bacillati</taxon>
        <taxon>Bacillota</taxon>
        <taxon>Bacilli</taxon>
        <taxon>Bacillales</taxon>
        <taxon>Bacillaceae</taxon>
        <taxon>Bacillus</taxon>
    </lineage>
</organism>